<evidence type="ECO:0000313" key="5">
    <source>
        <dbReference type="Proteomes" id="UP000789405"/>
    </source>
</evidence>
<dbReference type="Gene3D" id="1.25.40.20">
    <property type="entry name" value="Ankyrin repeat-containing domain"/>
    <property type="match status" value="1"/>
</dbReference>
<evidence type="ECO:0000256" key="2">
    <source>
        <dbReference type="ARBA" id="ARBA00023043"/>
    </source>
</evidence>
<evidence type="ECO:0000313" key="4">
    <source>
        <dbReference type="EMBL" id="CAG8504453.1"/>
    </source>
</evidence>
<dbReference type="Proteomes" id="UP000789405">
    <property type="component" value="Unassembled WGS sequence"/>
</dbReference>
<comment type="caution">
    <text evidence="4">The sequence shown here is derived from an EMBL/GenBank/DDBJ whole genome shotgun (WGS) entry which is preliminary data.</text>
</comment>
<dbReference type="InterPro" id="IPR036770">
    <property type="entry name" value="Ankyrin_rpt-contain_sf"/>
</dbReference>
<reference evidence="4" key="1">
    <citation type="submission" date="2021-06" db="EMBL/GenBank/DDBJ databases">
        <authorList>
            <person name="Kallberg Y."/>
            <person name="Tangrot J."/>
            <person name="Rosling A."/>
        </authorList>
    </citation>
    <scope>NUCLEOTIDE SEQUENCE</scope>
    <source>
        <strain evidence="4">MA453B</strain>
    </source>
</reference>
<gene>
    <name evidence="4" type="ORF">DERYTH_LOCUS3068</name>
</gene>
<feature type="repeat" description="ANK" evidence="3">
    <location>
        <begin position="64"/>
        <end position="96"/>
    </location>
</feature>
<dbReference type="SUPFAM" id="SSF48403">
    <property type="entry name" value="Ankyrin repeat"/>
    <property type="match status" value="1"/>
</dbReference>
<sequence>MLHFVAEIGEIRTLKLLLKGGEISDSVDENNKTPLHWAVFGGHEDSVSYLINYNSKLIGAIDKDKETPLFEAMWKGHTGIVRLLQKKGANFYAKNKYGWMPLHIAAIYCQVKIFESLNLSNGEYNKLKELDTIKWDDYFESKEPCDLTKELVKRLVHLEKNFTKYLDKKKDFPQCRKDHNQSKLVDYISHINLSKGTETMDKELKDAIEILELKIRTNIILWHFKKAIDALKENENFEIKKNKKYDKEISKLLNGEGVTINANIRESNSEKSAIKFNEIGKSYYRYKDRFYVIKNDEQSIKKTKSGEPVRKNTVYEKLKNGELMFSSYTAWTVKIESIKVNDFSKLKTFEKELNLELVGHGKYIKTKGNNGLTLEVEKYYQRTKFPIKIE</sequence>
<dbReference type="EMBL" id="CAJVPY010001040">
    <property type="protein sequence ID" value="CAG8504453.1"/>
    <property type="molecule type" value="Genomic_DNA"/>
</dbReference>
<dbReference type="Pfam" id="PF12796">
    <property type="entry name" value="Ank_2"/>
    <property type="match status" value="1"/>
</dbReference>
<keyword evidence="5" id="KW-1185">Reference proteome</keyword>
<dbReference type="PROSITE" id="PS50088">
    <property type="entry name" value="ANK_REPEAT"/>
    <property type="match status" value="2"/>
</dbReference>
<dbReference type="AlphaFoldDB" id="A0A9N8ZR47"/>
<accession>A0A9N8ZR47</accession>
<feature type="repeat" description="ANK" evidence="3">
    <location>
        <begin position="30"/>
        <end position="57"/>
    </location>
</feature>
<dbReference type="InterPro" id="IPR002110">
    <property type="entry name" value="Ankyrin_rpt"/>
</dbReference>
<dbReference type="OrthoDB" id="539213at2759"/>
<dbReference type="PROSITE" id="PS50297">
    <property type="entry name" value="ANK_REP_REGION"/>
    <property type="match status" value="2"/>
</dbReference>
<organism evidence="4 5">
    <name type="scientific">Dentiscutata erythropus</name>
    <dbReference type="NCBI Taxonomy" id="1348616"/>
    <lineage>
        <taxon>Eukaryota</taxon>
        <taxon>Fungi</taxon>
        <taxon>Fungi incertae sedis</taxon>
        <taxon>Mucoromycota</taxon>
        <taxon>Glomeromycotina</taxon>
        <taxon>Glomeromycetes</taxon>
        <taxon>Diversisporales</taxon>
        <taxon>Gigasporaceae</taxon>
        <taxon>Dentiscutata</taxon>
    </lineage>
</organism>
<keyword evidence="1" id="KW-0677">Repeat</keyword>
<evidence type="ECO:0000256" key="3">
    <source>
        <dbReference type="PROSITE-ProRule" id="PRU00023"/>
    </source>
</evidence>
<dbReference type="PANTHER" id="PTHR24198:SF165">
    <property type="entry name" value="ANKYRIN REPEAT-CONTAINING PROTEIN-RELATED"/>
    <property type="match status" value="1"/>
</dbReference>
<evidence type="ECO:0000256" key="1">
    <source>
        <dbReference type="ARBA" id="ARBA00022737"/>
    </source>
</evidence>
<name>A0A9N8ZR47_9GLOM</name>
<proteinExistence type="predicted"/>
<protein>
    <submittedName>
        <fullName evidence="4">7614_t:CDS:1</fullName>
    </submittedName>
</protein>
<dbReference type="SMART" id="SM00248">
    <property type="entry name" value="ANK"/>
    <property type="match status" value="3"/>
</dbReference>
<keyword evidence="2 3" id="KW-0040">ANK repeat</keyword>
<dbReference type="PANTHER" id="PTHR24198">
    <property type="entry name" value="ANKYRIN REPEAT AND PROTEIN KINASE DOMAIN-CONTAINING PROTEIN"/>
    <property type="match status" value="1"/>
</dbReference>